<dbReference type="FunFam" id="3.30.2170.10:FF:000007">
    <property type="entry name" value="Endonuclease V"/>
    <property type="match status" value="1"/>
</dbReference>
<comment type="cofactor">
    <cofactor evidence="10">
        <name>Mg(2+)</name>
        <dbReference type="ChEBI" id="CHEBI:18420"/>
    </cofactor>
</comment>
<dbReference type="Pfam" id="PF04493">
    <property type="entry name" value="Endonuclease_5"/>
    <property type="match status" value="1"/>
</dbReference>
<evidence type="ECO:0000313" key="11">
    <source>
        <dbReference type="EMBL" id="ANF97575.1"/>
    </source>
</evidence>
<feature type="binding site" evidence="10">
    <location>
        <position position="112"/>
    </location>
    <ligand>
        <name>Mg(2+)</name>
        <dbReference type="ChEBI" id="CHEBI:18420"/>
    </ligand>
</feature>
<dbReference type="GO" id="GO:0016891">
    <property type="term" value="F:RNA endonuclease activity producing 5'-phosphomonoesters, hydrolytic mechanism"/>
    <property type="evidence" value="ECO:0007669"/>
    <property type="project" value="TreeGrafter"/>
</dbReference>
<dbReference type="GO" id="GO:0005737">
    <property type="term" value="C:cytoplasm"/>
    <property type="evidence" value="ECO:0007669"/>
    <property type="project" value="UniProtKB-SubCell"/>
</dbReference>
<evidence type="ECO:0000256" key="9">
    <source>
        <dbReference type="ARBA" id="ARBA00023204"/>
    </source>
</evidence>
<evidence type="ECO:0000256" key="5">
    <source>
        <dbReference type="ARBA" id="ARBA00022759"/>
    </source>
</evidence>
<evidence type="ECO:0000256" key="3">
    <source>
        <dbReference type="ARBA" id="ARBA00022722"/>
    </source>
</evidence>
<dbReference type="GO" id="GO:0000287">
    <property type="term" value="F:magnesium ion binding"/>
    <property type="evidence" value="ECO:0007669"/>
    <property type="project" value="UniProtKB-UniRule"/>
</dbReference>
<dbReference type="GO" id="GO:0043737">
    <property type="term" value="F:deoxyribonuclease V activity"/>
    <property type="evidence" value="ECO:0007669"/>
    <property type="project" value="UniProtKB-UniRule"/>
</dbReference>
<comment type="subcellular location">
    <subcellularLocation>
        <location evidence="1 10">Cytoplasm</location>
    </subcellularLocation>
</comment>
<comment type="function">
    <text evidence="10">DNA repair enzyme involved in the repair of deaminated bases. Selectively cleaves double-stranded DNA at the second phosphodiester bond 3' to a deoxyinosine leaving behind the intact lesion on the nicked DNA.</text>
</comment>
<evidence type="ECO:0000256" key="4">
    <source>
        <dbReference type="ARBA" id="ARBA00022723"/>
    </source>
</evidence>
<gene>
    <name evidence="10" type="primary">nfi</name>
    <name evidence="11" type="ORF">AR543_17210</name>
</gene>
<dbReference type="AlphaFoldDB" id="A0A172ZIV9"/>
<keyword evidence="7 10" id="KW-0378">Hydrolase</keyword>
<organism evidence="11 12">
    <name type="scientific">Paenibacillus bovis</name>
    <dbReference type="NCBI Taxonomy" id="1616788"/>
    <lineage>
        <taxon>Bacteria</taxon>
        <taxon>Bacillati</taxon>
        <taxon>Bacillota</taxon>
        <taxon>Bacilli</taxon>
        <taxon>Bacillales</taxon>
        <taxon>Paenibacillaceae</taxon>
        <taxon>Paenibacillus</taxon>
    </lineage>
</organism>
<dbReference type="GO" id="GO:0006281">
    <property type="term" value="P:DNA repair"/>
    <property type="evidence" value="ECO:0007669"/>
    <property type="project" value="UniProtKB-UniRule"/>
</dbReference>
<keyword evidence="2 10" id="KW-0963">Cytoplasm</keyword>
<evidence type="ECO:0000256" key="10">
    <source>
        <dbReference type="HAMAP-Rule" id="MF_00801"/>
    </source>
</evidence>
<dbReference type="STRING" id="1616788.AR543_17210"/>
<dbReference type="PANTHER" id="PTHR28511">
    <property type="entry name" value="ENDONUCLEASE V"/>
    <property type="match status" value="1"/>
</dbReference>
<protein>
    <recommendedName>
        <fullName evidence="10">Endonuclease V</fullName>
        <ecNumber evidence="10">3.1.21.7</ecNumber>
    </recommendedName>
    <alternativeName>
        <fullName evidence="10">Deoxyinosine 3'endonuclease</fullName>
    </alternativeName>
    <alternativeName>
        <fullName evidence="10">Deoxyribonuclease V</fullName>
        <shortName evidence="10">DNase V</shortName>
    </alternativeName>
</protein>
<reference evidence="12" key="1">
    <citation type="submission" date="2015-10" db="EMBL/GenBank/DDBJ databases">
        <title>Genome of Paenibacillus bovis sp. nov.</title>
        <authorList>
            <person name="Wu Z."/>
            <person name="Gao C."/>
            <person name="Liu Z."/>
            <person name="Zheng H."/>
        </authorList>
    </citation>
    <scope>NUCLEOTIDE SEQUENCE [LARGE SCALE GENOMIC DNA]</scope>
    <source>
        <strain evidence="12">BD3526</strain>
    </source>
</reference>
<dbReference type="KEGG" id="pbv:AR543_17210"/>
<name>A0A172ZIV9_9BACL</name>
<dbReference type="InterPro" id="IPR007581">
    <property type="entry name" value="Endonuclease-V"/>
</dbReference>
<keyword evidence="8 10" id="KW-0460">Magnesium</keyword>
<evidence type="ECO:0000256" key="8">
    <source>
        <dbReference type="ARBA" id="ARBA00022842"/>
    </source>
</evidence>
<evidence type="ECO:0000256" key="1">
    <source>
        <dbReference type="ARBA" id="ARBA00004496"/>
    </source>
</evidence>
<evidence type="ECO:0000256" key="6">
    <source>
        <dbReference type="ARBA" id="ARBA00022763"/>
    </source>
</evidence>
<keyword evidence="6 10" id="KW-0227">DNA damage</keyword>
<dbReference type="Gene3D" id="3.30.2170.10">
    <property type="entry name" value="archaeoglobus fulgidus dsm 4304 superfamily"/>
    <property type="match status" value="1"/>
</dbReference>
<keyword evidence="3 10" id="KW-0540">Nuclease</keyword>
<dbReference type="Proteomes" id="UP000078148">
    <property type="component" value="Chromosome"/>
</dbReference>
<evidence type="ECO:0000256" key="2">
    <source>
        <dbReference type="ARBA" id="ARBA00022490"/>
    </source>
</evidence>
<feature type="binding site" evidence="10">
    <location>
        <position position="44"/>
    </location>
    <ligand>
        <name>Mg(2+)</name>
        <dbReference type="ChEBI" id="CHEBI:18420"/>
    </ligand>
</feature>
<dbReference type="EC" id="3.1.21.7" evidence="10"/>
<keyword evidence="12" id="KW-1185">Reference proteome</keyword>
<sequence>MLKIHIQHRWDLNEKEATSLQKELANQVITQDQLPNIQYIAGVDVAYSEHTDQLIAAVVVLDAFTLEVIESVTVKDAVQFPYLPGLFSFRELPPVIKALQQIEHEPQLIVCDSQGLAHPRRFGLACHLGVLLNIPAIGCGKTRLVGEHTEPDRLRGSSSALIDEEQQIGSVLRTQTDVKPVFVSVGHRISLETANEWILRLTPRYRLPETTRMADQLVRKALKELENEVDVYNILEIDQ</sequence>
<dbReference type="EMBL" id="CP013023">
    <property type="protein sequence ID" value="ANF97575.1"/>
    <property type="molecule type" value="Genomic_DNA"/>
</dbReference>
<dbReference type="RefSeq" id="WP_060535675.1">
    <property type="nucleotide sequence ID" value="NZ_CP013023.1"/>
</dbReference>
<keyword evidence="5 10" id="KW-0255">Endonuclease</keyword>
<evidence type="ECO:0000313" key="12">
    <source>
        <dbReference type="Proteomes" id="UP000078148"/>
    </source>
</evidence>
<keyword evidence="4 10" id="KW-0479">Metal-binding</keyword>
<dbReference type="HAMAP" id="MF_00801">
    <property type="entry name" value="Endonuclease_5"/>
    <property type="match status" value="1"/>
</dbReference>
<dbReference type="CDD" id="cd06559">
    <property type="entry name" value="Endonuclease_V"/>
    <property type="match status" value="1"/>
</dbReference>
<comment type="catalytic activity">
    <reaction evidence="10">
        <text>Endonucleolytic cleavage at apurinic or apyrimidinic sites to products with a 5'-phosphate.</text>
        <dbReference type="EC" id="3.1.21.7"/>
    </reaction>
</comment>
<dbReference type="GO" id="GO:0003727">
    <property type="term" value="F:single-stranded RNA binding"/>
    <property type="evidence" value="ECO:0007669"/>
    <property type="project" value="TreeGrafter"/>
</dbReference>
<keyword evidence="9 10" id="KW-0234">DNA repair</keyword>
<feature type="site" description="Interaction with target DNA" evidence="10">
    <location>
        <position position="82"/>
    </location>
</feature>
<reference evidence="11 12" key="2">
    <citation type="journal article" date="2016" name="Int. J. Syst. Evol. Microbiol.">
        <title>Paenibacillus bovis sp. nov., isolated from raw yak (Bos grunniens) milk.</title>
        <authorList>
            <person name="Gao C."/>
            <person name="Han J."/>
            <person name="Liu Z."/>
            <person name="Xu X."/>
            <person name="Hang F."/>
            <person name="Wu Z."/>
        </authorList>
    </citation>
    <scope>NUCLEOTIDE SEQUENCE [LARGE SCALE GENOMIC DNA]</scope>
    <source>
        <strain evidence="11 12">BD3526</strain>
    </source>
</reference>
<dbReference type="NCBIfam" id="NF008629">
    <property type="entry name" value="PRK11617.1"/>
    <property type="match status" value="1"/>
</dbReference>
<comment type="similarity">
    <text evidence="10">Belongs to the endonuclease V family.</text>
</comment>
<accession>A0A172ZIV9</accession>
<proteinExistence type="inferred from homology"/>
<evidence type="ECO:0000256" key="7">
    <source>
        <dbReference type="ARBA" id="ARBA00022801"/>
    </source>
</evidence>
<dbReference type="PANTHER" id="PTHR28511:SF1">
    <property type="entry name" value="ENDONUCLEASE V"/>
    <property type="match status" value="1"/>
</dbReference>